<dbReference type="InterPro" id="IPR011766">
    <property type="entry name" value="TPP_enzyme_TPP-bd"/>
</dbReference>
<dbReference type="GO" id="GO:0005634">
    <property type="term" value="C:nucleus"/>
    <property type="evidence" value="ECO:0007669"/>
    <property type="project" value="TreeGrafter"/>
</dbReference>
<dbReference type="Pfam" id="PF02776">
    <property type="entry name" value="TPP_enzyme_N"/>
    <property type="match status" value="1"/>
</dbReference>
<evidence type="ECO:0000256" key="3">
    <source>
        <dbReference type="ARBA" id="ARBA00007812"/>
    </source>
</evidence>
<dbReference type="InterPro" id="IPR012000">
    <property type="entry name" value="Thiamin_PyroP_enz_cen_dom"/>
</dbReference>
<keyword evidence="17" id="KW-1185">Reference proteome</keyword>
<dbReference type="AlphaFoldDB" id="S3CQB1"/>
<comment type="cofactor">
    <cofactor evidence="2">
        <name>thiamine diphosphate</name>
        <dbReference type="ChEBI" id="CHEBI:58937"/>
    </cofactor>
</comment>
<feature type="binding site" evidence="11">
    <location>
        <position position="488"/>
    </location>
    <ligand>
        <name>Mg(2+)</name>
        <dbReference type="ChEBI" id="CHEBI:18420"/>
    </ligand>
</feature>
<dbReference type="VEuPathDB" id="FungiDB:F503_01556"/>
<keyword evidence="7" id="KW-0210">Decarboxylase</keyword>
<dbReference type="PIRSF" id="PIRSF036565">
    <property type="entry name" value="Pyruvt_ip_decrb"/>
    <property type="match status" value="1"/>
</dbReference>
<keyword evidence="6 11" id="KW-0479">Metal-binding</keyword>
<dbReference type="Gene3D" id="3.40.50.970">
    <property type="match status" value="2"/>
</dbReference>
<feature type="domain" description="Thiamine pyrophosphate enzyme TPP-binding" evidence="14">
    <location>
        <begin position="412"/>
        <end position="539"/>
    </location>
</feature>
<evidence type="ECO:0000256" key="1">
    <source>
        <dbReference type="ARBA" id="ARBA00001041"/>
    </source>
</evidence>
<proteinExistence type="inferred from homology"/>
<evidence type="ECO:0000256" key="2">
    <source>
        <dbReference type="ARBA" id="ARBA00001964"/>
    </source>
</evidence>
<dbReference type="EMBL" id="KE148173">
    <property type="protein sequence ID" value="EPE02815.1"/>
    <property type="molecule type" value="Genomic_DNA"/>
</dbReference>
<dbReference type="InterPro" id="IPR047213">
    <property type="entry name" value="TPP_PYR_PDC_IPDC-like"/>
</dbReference>
<comment type="similarity">
    <text evidence="3 12">Belongs to the TPP enzyme family.</text>
</comment>
<evidence type="ECO:0000256" key="8">
    <source>
        <dbReference type="ARBA" id="ARBA00022842"/>
    </source>
</evidence>
<dbReference type="InterPro" id="IPR029061">
    <property type="entry name" value="THDP-binding"/>
</dbReference>
<evidence type="ECO:0000256" key="12">
    <source>
        <dbReference type="RuleBase" id="RU362132"/>
    </source>
</evidence>
<dbReference type="GO" id="GO:0004737">
    <property type="term" value="F:pyruvate decarboxylase activity"/>
    <property type="evidence" value="ECO:0007669"/>
    <property type="project" value="UniProtKB-EC"/>
</dbReference>
<dbReference type="InterPro" id="IPR029035">
    <property type="entry name" value="DHS-like_NAD/FAD-binding_dom"/>
</dbReference>
<keyword evidence="8 11" id="KW-0460">Magnesium</keyword>
<evidence type="ECO:0000259" key="13">
    <source>
        <dbReference type="Pfam" id="PF00205"/>
    </source>
</evidence>
<dbReference type="GO" id="GO:0005829">
    <property type="term" value="C:cytosol"/>
    <property type="evidence" value="ECO:0007669"/>
    <property type="project" value="TreeGrafter"/>
</dbReference>
<dbReference type="HOGENOM" id="CLU_013748_0_2_1"/>
<dbReference type="GO" id="GO:0030976">
    <property type="term" value="F:thiamine pyrophosphate binding"/>
    <property type="evidence" value="ECO:0007669"/>
    <property type="project" value="InterPro"/>
</dbReference>
<feature type="domain" description="Thiamine pyrophosphate enzyme N-terminal TPP-binding" evidence="15">
    <location>
        <begin position="5"/>
        <end position="113"/>
    </location>
</feature>
<dbReference type="GO" id="GO:0000287">
    <property type="term" value="F:magnesium ion binding"/>
    <property type="evidence" value="ECO:0007669"/>
    <property type="project" value="InterPro"/>
</dbReference>
<reference evidence="16 17" key="1">
    <citation type="journal article" date="2013" name="BMC Genomics">
        <title>The genome and transcriptome of the pine saprophyte Ophiostoma piceae, and a comparison with the bark beetle-associated pine pathogen Grosmannia clavigera.</title>
        <authorList>
            <person name="Haridas S."/>
            <person name="Wang Y."/>
            <person name="Lim L."/>
            <person name="Massoumi Alamouti S."/>
            <person name="Jackman S."/>
            <person name="Docking R."/>
            <person name="Robertson G."/>
            <person name="Birol I."/>
            <person name="Bohlmann J."/>
            <person name="Breuil C."/>
        </authorList>
    </citation>
    <scope>NUCLEOTIDE SEQUENCE [LARGE SCALE GENOMIC DNA]</scope>
    <source>
        <strain evidence="16 17">UAMH 11346</strain>
    </source>
</reference>
<dbReference type="InterPro" id="IPR047214">
    <property type="entry name" value="TPP_PDC_IPDC"/>
</dbReference>
<dbReference type="eggNOG" id="KOG1184">
    <property type="taxonomic scope" value="Eukaryota"/>
</dbReference>
<gene>
    <name evidence="16" type="ORF">F503_01556</name>
</gene>
<evidence type="ECO:0000259" key="15">
    <source>
        <dbReference type="Pfam" id="PF02776"/>
    </source>
</evidence>
<feature type="domain" description="Thiamine pyrophosphate enzyme central" evidence="13">
    <location>
        <begin position="202"/>
        <end position="335"/>
    </location>
</feature>
<dbReference type="GO" id="GO:0000949">
    <property type="term" value="P:aromatic amino acid family catabolic process to alcohol via Ehrlich pathway"/>
    <property type="evidence" value="ECO:0007669"/>
    <property type="project" value="TreeGrafter"/>
</dbReference>
<dbReference type="FunFam" id="3.40.50.970:FF:000024">
    <property type="entry name" value="Pyruvate decarboxylase isozyme"/>
    <property type="match status" value="1"/>
</dbReference>
<evidence type="ECO:0000256" key="6">
    <source>
        <dbReference type="ARBA" id="ARBA00022723"/>
    </source>
</evidence>
<protein>
    <recommendedName>
        <fullName evidence="5">Pyruvate decarboxylase</fullName>
        <ecNumber evidence="4">4.1.1.1</ecNumber>
    </recommendedName>
</protein>
<evidence type="ECO:0000313" key="16">
    <source>
        <dbReference type="EMBL" id="EPE02815.1"/>
    </source>
</evidence>
<dbReference type="EC" id="4.1.1.1" evidence="4"/>
<comment type="catalytic activity">
    <reaction evidence="1">
        <text>a 2-oxocarboxylate + H(+) = an aldehyde + CO2</text>
        <dbReference type="Rhea" id="RHEA:11628"/>
        <dbReference type="ChEBI" id="CHEBI:15378"/>
        <dbReference type="ChEBI" id="CHEBI:16526"/>
        <dbReference type="ChEBI" id="CHEBI:17478"/>
        <dbReference type="ChEBI" id="CHEBI:35179"/>
        <dbReference type="EC" id="4.1.1.1"/>
    </reaction>
</comment>
<keyword evidence="9 12" id="KW-0786">Thiamine pyrophosphate</keyword>
<dbReference type="Pfam" id="PF00205">
    <property type="entry name" value="TPP_enzyme_M"/>
    <property type="match status" value="1"/>
</dbReference>
<evidence type="ECO:0000256" key="5">
    <source>
        <dbReference type="ARBA" id="ARBA00014422"/>
    </source>
</evidence>
<evidence type="ECO:0000256" key="9">
    <source>
        <dbReference type="ARBA" id="ARBA00023052"/>
    </source>
</evidence>
<dbReference type="InterPro" id="IPR012001">
    <property type="entry name" value="Thiamin_PyroP_enz_TPP-bd_dom"/>
</dbReference>
<dbReference type="PANTHER" id="PTHR43452:SF11">
    <property type="entry name" value="PYRUVATE DECARBOXYLASE"/>
    <property type="match status" value="1"/>
</dbReference>
<evidence type="ECO:0000256" key="7">
    <source>
        <dbReference type="ARBA" id="ARBA00022793"/>
    </source>
</evidence>
<dbReference type="CDD" id="cd07038">
    <property type="entry name" value="TPP_PYR_PDC_IPDC_like"/>
    <property type="match status" value="1"/>
</dbReference>
<dbReference type="OMA" id="HGRKQGY"/>
<dbReference type="Proteomes" id="UP000016923">
    <property type="component" value="Unassembled WGS sequence"/>
</dbReference>
<comment type="cofactor">
    <cofactor evidence="11">
        <name>Mg(2+)</name>
        <dbReference type="ChEBI" id="CHEBI:18420"/>
    </cofactor>
    <text evidence="11">Binds 1 Mg(2+) per subunit.</text>
</comment>
<dbReference type="STRING" id="1262450.S3CQB1"/>
<evidence type="ECO:0000259" key="14">
    <source>
        <dbReference type="Pfam" id="PF02775"/>
    </source>
</evidence>
<dbReference type="SUPFAM" id="SSF52518">
    <property type="entry name" value="Thiamin diphosphate-binding fold (THDP-binding)"/>
    <property type="match status" value="2"/>
</dbReference>
<dbReference type="SUPFAM" id="SSF52467">
    <property type="entry name" value="DHS-like NAD/FAD-binding domain"/>
    <property type="match status" value="1"/>
</dbReference>
<dbReference type="Gene3D" id="3.40.50.1220">
    <property type="entry name" value="TPP-binding domain"/>
    <property type="match status" value="1"/>
</dbReference>
<name>S3CQB1_OPHP1</name>
<evidence type="ECO:0000256" key="11">
    <source>
        <dbReference type="PIRSR" id="PIRSR036565-2"/>
    </source>
</evidence>
<dbReference type="CDD" id="cd02005">
    <property type="entry name" value="TPP_PDC_IPDC"/>
    <property type="match status" value="1"/>
</dbReference>
<organism evidence="16 17">
    <name type="scientific">Ophiostoma piceae (strain UAMH 11346)</name>
    <name type="common">Sap stain fungus</name>
    <dbReference type="NCBI Taxonomy" id="1262450"/>
    <lineage>
        <taxon>Eukaryota</taxon>
        <taxon>Fungi</taxon>
        <taxon>Dikarya</taxon>
        <taxon>Ascomycota</taxon>
        <taxon>Pezizomycotina</taxon>
        <taxon>Sordariomycetes</taxon>
        <taxon>Sordariomycetidae</taxon>
        <taxon>Ophiostomatales</taxon>
        <taxon>Ophiostomataceae</taxon>
        <taxon>Ophiostoma</taxon>
    </lineage>
</organism>
<keyword evidence="16" id="KW-0670">Pyruvate</keyword>
<feature type="binding site" evidence="11">
    <location>
        <position position="459"/>
    </location>
    <ligand>
        <name>Mg(2+)</name>
        <dbReference type="ChEBI" id="CHEBI:18420"/>
    </ligand>
</feature>
<dbReference type="InterPro" id="IPR012110">
    <property type="entry name" value="PDC/IPDC-like"/>
</dbReference>
<evidence type="ECO:0000313" key="17">
    <source>
        <dbReference type="Proteomes" id="UP000016923"/>
    </source>
</evidence>
<accession>S3CQB1</accession>
<keyword evidence="10" id="KW-0456">Lyase</keyword>
<dbReference type="FunFam" id="3.40.50.970:FF:000019">
    <property type="entry name" value="Pyruvate decarboxylase isozyme"/>
    <property type="match status" value="1"/>
</dbReference>
<sequence>MATIKLADYLFTRLRQLGVESVHGVPGDYNLELLDYVEPAGLQWVGNANELNAAYAADGYGRIKGISAVVTTFGVGELSAINAIAGAYTEFSPIVHIVGVPSRTAQDTRAHVHHTFNDGEYGRFAQMHAHVTAAQTRLYDPQTSAEQIDSVLQQCLIHHRPVYLQVPVDLVAVPLSTERLAIPITLPPLLPSVAATADVIAKRILDAIYAAKQPYVLIDGEIRPLGIVEEVQTFLDIVQWPTFVTPFGKGLVAEGRPYFHGIEKGKFGEVSVQNFITNADLVLDFGPHNSSTNTFYHTSTPKADVTISFTPQGTQFRTEPEIVRDVPVKAVLKSLLKEIDAKRSSSVYSNAYPAGLARDQIVSVNELPAPDSIITQDKLWRFAAHFLREDDIVMGETGTAGYGVREMLLPARARFFTPVTWLSIGYMLPAAQGAALAKLEQQKLGAQESGARTILFIGDGSFQMTAQELSTIIRLNLNVIVFLVNNNGYTIERCIHGRKQGYNDVANWRYLEAPSFFGADKDAFVSSARTWGELQAVLQDDRLVNGKGLRMVEIHLEVEDAPLGNLRHLLEMQKGRE</sequence>
<evidence type="ECO:0000256" key="10">
    <source>
        <dbReference type="ARBA" id="ARBA00023239"/>
    </source>
</evidence>
<evidence type="ECO:0000256" key="4">
    <source>
        <dbReference type="ARBA" id="ARBA00013202"/>
    </source>
</evidence>
<dbReference type="PANTHER" id="PTHR43452">
    <property type="entry name" value="PYRUVATE DECARBOXYLASE"/>
    <property type="match status" value="1"/>
</dbReference>
<dbReference type="OrthoDB" id="3970464at2759"/>
<feature type="binding site" evidence="11">
    <location>
        <position position="486"/>
    </location>
    <ligand>
        <name>Mg(2+)</name>
        <dbReference type="ChEBI" id="CHEBI:18420"/>
    </ligand>
</feature>
<dbReference type="Pfam" id="PF02775">
    <property type="entry name" value="TPP_enzyme_C"/>
    <property type="match status" value="1"/>
</dbReference>